<name>A0A5C6S055_9RHOB</name>
<evidence type="ECO:0000256" key="3">
    <source>
        <dbReference type="ARBA" id="ARBA00022989"/>
    </source>
</evidence>
<dbReference type="Proteomes" id="UP000321562">
    <property type="component" value="Unassembled WGS sequence"/>
</dbReference>
<feature type="chain" id="PRO_5022816333" description="Translocation and assembly module TamB C-terminal domain-containing protein" evidence="5">
    <location>
        <begin position="22"/>
        <end position="2005"/>
    </location>
</feature>
<evidence type="ECO:0000259" key="6">
    <source>
        <dbReference type="Pfam" id="PF04357"/>
    </source>
</evidence>
<dbReference type="RefSeq" id="WP_147099772.1">
    <property type="nucleotide sequence ID" value="NZ_JBHUFH010000001.1"/>
</dbReference>
<sequence length="2005" mass="206760">MVRRILLILALVVMLPLAAPAQDGGDDVSVAELSAQVEDDKGFLTRFLQNRLSGAGRSVQIDGFQGALSSRATFQKITIADAEGPWLILHDGALQWTRSALLRGRVEIGELTAGLIEVPRRPVTGDEEPQARAEARSFNLPELPVGINIEQIRADRVVLGSPVIGEDAEITLNGSMSLAGGEGAADVVINRIDGKKGDFNFKGSFDNQSRELHVDLTLDEDPNGIFSQITRLEGRPAVTATIKGDGPLSDFAGQMQIATDGVDRINGKLTFTAAEGPDGASGNSFTLDLGGDVAALIPPDNRDFFAGDTRLSAQGWRGDSGRLEIEALNLDTDALKVAGQLATNDQNAPQKLALTVDFGEQAGANVLPVKIPFVDPPVTVLSGNLAVGYDAAQGSGWTLKGWLTEIDRDTTRISRLDLDGQGQVALGEGEALQHVDGTLGFDATGIELVSEKIQKVLGDQLGGTTSFDFTPGQVLELSGMKISGKDYSLDGALTVDGLTSGIVLSSDDLIARHDNLANLSDLAGRPLSGSAQADLAGYYQVLTGAFDLEGTVTGTDLTVNDPRLDRLLAGQSTIGLSAGRTEDGTELRELSVNAQRISLTASGNVTADQTDLVANFNMPTLADVEPSFEGALTAEARLTGPTGGRQLTVDGQATGLKTGIAALDGAFAGTSHLTAKLIEGDGSSFSLSELQLKNDQLVLDGNGTITGRDIDARFDLNFSDLAALGENFGGLLKATAEVQSQGQTRNITLTGTGTDLAVGQANLDNALSGETTFSAEVQQSGEVLNITDARVNNAQLSANAVGTVENGVANGTAQLQLGSLGALSGDWRGSLDLDAVLNQTSDGTRNIRIDGVGQNIALGGAAVDGALTGQTDISAVAVQNPNGMLELQSFDLSNPQTTANASGSLQDGAVNGTATAEIQQLAALGRGWEGSLNATATVNTDDAGTRKVAITGTGENIRLGQAQADAALTGTTNIDIAAQQGRDGAIVIERANVTNDQLNIAAEGEVSDSRTDATATATVRDLASLGLGLQGALDVDARFVDTGDGARRLTVTGEGENLALGQLGLQGDNGRTQIDIAALERDGVYTIERAEMTSDENQISAAGTVGPSGTDATAELRLGNLAKFGLGMSGALNADAVLKDDGTGSRDFTLTGTATDLALNQAGSEGALAGETRIDIRGSQAGGTITVDDAKIDHPQLNANASGVWGEGQTDLNAMLNASDLSFLGRGYGGALKAQGIVRDSGSGRSYDVTGTAQDMKLGNAQADAALAGETRLALRAVERGGRFTIDQLQAENPQISVSGDGVIGGGQTNFDATATSRDLGFLGAGYGGSVQANAQLRDQGGVQHFDVTGTGENISIGIAQIDGALRGETQFEASGTRSGGIINLDEARAGNGQLTATASGVYGGGQTDLNAQLQAGSLGFLSDGMSGSLNAQARVLDLPDGERRITAEGEANGLGIGNERADSLLGGQTRFQFAAVQGPQGFRIERVDARNGQIQILADGNPAEALNIDARLADLGIVVPGLDGQAQATGTIRQGESGTQLDIAVTAPGGTRAQIAGTLAGEATDIRMSGISDAAVANPLLRTRSVEGPVNFDLRMQGAPGLNSLTGTLNLTDGRLAEPRIGLAVDDLDLAARLDRGRIGLNIDGAINAGGSIGVTGDVDLSTGSPVLDLTARLNRAVVRDPSLYELTADGTVSVTGRAADGPLVSGTINIIEAEFRIPSTGLGGAQAIPDIIHVGDSWQTAATRAKAGLEPYGSLAAQAADLAGPAATPPANPARFNLTINAPNQIFVRGRGVDAELGGDMRLTGDARNSIPIGHLSLIRGRVDLLGKRFDLSEGLIELQGSLVPVMRLVATHSEDGITTRIIIDGDLREPDIIFESDPELPEEEVLSYLLFGRGLDEITALQAAQLANAIAVLAGRGGIGVIGNIREATGLDDLDLTMDDEGAVAVRAGKYLTRNIYTDVELNGEGKTQINLNLDVTDSLTARGSVGSDGETSIGMAYERDY</sequence>
<keyword evidence="4" id="KW-0472">Membrane</keyword>
<keyword evidence="3" id="KW-1133">Transmembrane helix</keyword>
<dbReference type="InterPro" id="IPR007452">
    <property type="entry name" value="TamB_C"/>
</dbReference>
<feature type="domain" description="Translocation and assembly module TamB C-terminal" evidence="6">
    <location>
        <begin position="1646"/>
        <end position="2005"/>
    </location>
</feature>
<evidence type="ECO:0000313" key="8">
    <source>
        <dbReference type="Proteomes" id="UP000321562"/>
    </source>
</evidence>
<proteinExistence type="predicted"/>
<dbReference type="PANTHER" id="PTHR36985:SF1">
    <property type="entry name" value="TRANSLOCATION AND ASSEMBLY MODULE SUBUNIT TAMB"/>
    <property type="match status" value="1"/>
</dbReference>
<dbReference type="GO" id="GO:0009306">
    <property type="term" value="P:protein secretion"/>
    <property type="evidence" value="ECO:0007669"/>
    <property type="project" value="InterPro"/>
</dbReference>
<evidence type="ECO:0000256" key="5">
    <source>
        <dbReference type="SAM" id="SignalP"/>
    </source>
</evidence>
<feature type="signal peptide" evidence="5">
    <location>
        <begin position="1"/>
        <end position="21"/>
    </location>
</feature>
<keyword evidence="2" id="KW-0812">Transmembrane</keyword>
<comment type="subcellular location">
    <subcellularLocation>
        <location evidence="1">Membrane</location>
        <topology evidence="1">Single-pass membrane protein</topology>
    </subcellularLocation>
</comment>
<evidence type="ECO:0000256" key="1">
    <source>
        <dbReference type="ARBA" id="ARBA00004167"/>
    </source>
</evidence>
<evidence type="ECO:0000256" key="2">
    <source>
        <dbReference type="ARBA" id="ARBA00022692"/>
    </source>
</evidence>
<keyword evidence="5" id="KW-0732">Signal</keyword>
<comment type="caution">
    <text evidence="7">The sequence shown here is derived from an EMBL/GenBank/DDBJ whole genome shotgun (WGS) entry which is preliminary data.</text>
</comment>
<dbReference type="OrthoDB" id="7784409at2"/>
<organism evidence="7 8">
    <name type="scientific">Paracoccus aurantiacus</name>
    <dbReference type="NCBI Taxonomy" id="2599412"/>
    <lineage>
        <taxon>Bacteria</taxon>
        <taxon>Pseudomonadati</taxon>
        <taxon>Pseudomonadota</taxon>
        <taxon>Alphaproteobacteria</taxon>
        <taxon>Rhodobacterales</taxon>
        <taxon>Paracoccaceae</taxon>
        <taxon>Paracoccus</taxon>
    </lineage>
</organism>
<reference evidence="7 8" key="1">
    <citation type="submission" date="2019-08" db="EMBL/GenBank/DDBJ databases">
        <authorList>
            <person name="Ye J."/>
        </authorList>
    </citation>
    <scope>NUCLEOTIDE SEQUENCE [LARGE SCALE GENOMIC DNA]</scope>
    <source>
        <strain evidence="7 8">TK008</strain>
    </source>
</reference>
<gene>
    <name evidence="7" type="ORF">FQV27_14335</name>
</gene>
<evidence type="ECO:0000256" key="4">
    <source>
        <dbReference type="ARBA" id="ARBA00023136"/>
    </source>
</evidence>
<keyword evidence="8" id="KW-1185">Reference proteome</keyword>
<dbReference type="Pfam" id="PF04357">
    <property type="entry name" value="TamB"/>
    <property type="match status" value="1"/>
</dbReference>
<dbReference type="EMBL" id="VOPL01000006">
    <property type="protein sequence ID" value="TXB67774.1"/>
    <property type="molecule type" value="Genomic_DNA"/>
</dbReference>
<accession>A0A5C6S055</accession>
<protein>
    <recommendedName>
        <fullName evidence="6">Translocation and assembly module TamB C-terminal domain-containing protein</fullName>
    </recommendedName>
</protein>
<dbReference type="PANTHER" id="PTHR36985">
    <property type="entry name" value="TRANSLOCATION AND ASSEMBLY MODULE SUBUNIT TAMB"/>
    <property type="match status" value="1"/>
</dbReference>
<dbReference type="GO" id="GO:0005886">
    <property type="term" value="C:plasma membrane"/>
    <property type="evidence" value="ECO:0007669"/>
    <property type="project" value="InterPro"/>
</dbReference>
<evidence type="ECO:0000313" key="7">
    <source>
        <dbReference type="EMBL" id="TXB67774.1"/>
    </source>
</evidence>